<dbReference type="InterPro" id="IPR007763">
    <property type="entry name" value="NDUFA12"/>
</dbReference>
<gene>
    <name evidence="2" type="ORF">JJB09_22620</name>
</gene>
<dbReference type="NCBIfam" id="NF006040">
    <property type="entry name" value="PRK08183.1"/>
    <property type="match status" value="1"/>
</dbReference>
<dbReference type="PANTHER" id="PTHR12910:SF2">
    <property type="entry name" value="NADH DEHYDROGENASE [UBIQUINONE] 1 ALPHA SUBCOMPLEX SUBUNIT 12"/>
    <property type="match status" value="1"/>
</dbReference>
<evidence type="ECO:0000313" key="3">
    <source>
        <dbReference type="Proteomes" id="UP000633219"/>
    </source>
</evidence>
<evidence type="ECO:0000313" key="2">
    <source>
        <dbReference type="EMBL" id="MBL0374811.1"/>
    </source>
</evidence>
<dbReference type="RefSeq" id="WP_201663363.1">
    <property type="nucleotide sequence ID" value="NZ_JAEQNC010000016.1"/>
</dbReference>
<keyword evidence="3" id="KW-1185">Reference proteome</keyword>
<name>A0A937CPE2_9HYPH</name>
<accession>A0A937CPE2</accession>
<proteinExistence type="predicted"/>
<evidence type="ECO:0000256" key="1">
    <source>
        <dbReference type="SAM" id="MobiDB-lite"/>
    </source>
</evidence>
<dbReference type="PANTHER" id="PTHR12910">
    <property type="entry name" value="NADH-UBIQUINONE OXIDOREDUCTASE SUBUNIT B17.2"/>
    <property type="match status" value="1"/>
</dbReference>
<dbReference type="Proteomes" id="UP000633219">
    <property type="component" value="Unassembled WGS sequence"/>
</dbReference>
<sequence>MKLLLQIFTWWNHQTIGTRFFTWRHGKRVGSDEFGNVYYEGPLSSYGLQRRWVVYNGYAEASAIPPGWHGWMHHRTNTPPSREDYKPREWQKPHRANATGTANAYRPKGSLAAGGERPRVTGDYDAWTPRG</sequence>
<reference evidence="2" key="1">
    <citation type="submission" date="2021-01" db="EMBL/GenBank/DDBJ databases">
        <title>Rhizobium sp. strain KVB221 16S ribosomal RNA gene Genome sequencing and assembly.</title>
        <authorList>
            <person name="Kang M."/>
        </authorList>
    </citation>
    <scope>NUCLEOTIDE SEQUENCE</scope>
    <source>
        <strain evidence="2">KVB221</strain>
    </source>
</reference>
<dbReference type="GO" id="GO:0045271">
    <property type="term" value="C:respiratory chain complex I"/>
    <property type="evidence" value="ECO:0007669"/>
    <property type="project" value="InterPro"/>
</dbReference>
<feature type="compositionally biased region" description="Basic and acidic residues" evidence="1">
    <location>
        <begin position="81"/>
        <end position="92"/>
    </location>
</feature>
<feature type="region of interest" description="Disordered" evidence="1">
    <location>
        <begin position="79"/>
        <end position="131"/>
    </location>
</feature>
<comment type="caution">
    <text evidence="2">The sequence shown here is derived from an EMBL/GenBank/DDBJ whole genome shotgun (WGS) entry which is preliminary data.</text>
</comment>
<organism evidence="2 3">
    <name type="scientific">Rhizobium setariae</name>
    <dbReference type="NCBI Taxonomy" id="2801340"/>
    <lineage>
        <taxon>Bacteria</taxon>
        <taxon>Pseudomonadati</taxon>
        <taxon>Pseudomonadota</taxon>
        <taxon>Alphaproteobacteria</taxon>
        <taxon>Hyphomicrobiales</taxon>
        <taxon>Rhizobiaceae</taxon>
        <taxon>Rhizobium/Agrobacterium group</taxon>
        <taxon>Rhizobium</taxon>
    </lineage>
</organism>
<dbReference type="AlphaFoldDB" id="A0A937CPE2"/>
<dbReference type="EMBL" id="JAEQNC010000016">
    <property type="protein sequence ID" value="MBL0374811.1"/>
    <property type="molecule type" value="Genomic_DNA"/>
</dbReference>
<protein>
    <submittedName>
        <fullName evidence="2">NADH:ubiquinone oxidoreductase subunit NDUFA12</fullName>
    </submittedName>
</protein>
<dbReference type="GO" id="GO:0006979">
    <property type="term" value="P:response to oxidative stress"/>
    <property type="evidence" value="ECO:0007669"/>
    <property type="project" value="TreeGrafter"/>
</dbReference>
<dbReference type="Pfam" id="PF05071">
    <property type="entry name" value="NDUFA12"/>
    <property type="match status" value="1"/>
</dbReference>